<dbReference type="PANTHER" id="PTHR43266">
    <property type="entry name" value="MACROLIDE-EFFLUX PROTEIN"/>
    <property type="match status" value="1"/>
</dbReference>
<evidence type="ECO:0000256" key="1">
    <source>
        <dbReference type="ARBA" id="ARBA00004651"/>
    </source>
</evidence>
<evidence type="ECO:0000256" key="3">
    <source>
        <dbReference type="ARBA" id="ARBA00022475"/>
    </source>
</evidence>
<feature type="transmembrane region" description="Helical" evidence="7">
    <location>
        <begin position="316"/>
        <end position="338"/>
    </location>
</feature>
<dbReference type="STRING" id="483913.AN935_07335"/>
<evidence type="ECO:0000256" key="7">
    <source>
        <dbReference type="SAM" id="Phobius"/>
    </source>
</evidence>
<keyword evidence="4 7" id="KW-0812">Transmembrane</keyword>
<evidence type="ECO:0000256" key="4">
    <source>
        <dbReference type="ARBA" id="ARBA00022692"/>
    </source>
</evidence>
<evidence type="ECO:0000256" key="6">
    <source>
        <dbReference type="ARBA" id="ARBA00023136"/>
    </source>
</evidence>
<keyword evidence="5 7" id="KW-1133">Transmembrane helix</keyword>
<feature type="transmembrane region" description="Helical" evidence="7">
    <location>
        <begin position="139"/>
        <end position="158"/>
    </location>
</feature>
<feature type="transmembrane region" description="Helical" evidence="7">
    <location>
        <begin position="292"/>
        <end position="310"/>
    </location>
</feature>
<feature type="transmembrane region" description="Helical" evidence="7">
    <location>
        <begin position="47"/>
        <end position="67"/>
    </location>
</feature>
<dbReference type="GO" id="GO:0005886">
    <property type="term" value="C:plasma membrane"/>
    <property type="evidence" value="ECO:0007669"/>
    <property type="project" value="UniProtKB-SubCell"/>
</dbReference>
<sequence length="430" mass="48141">MDIFKNRNFVRLFFAALASQMGTTVGNMAFAFFLLDRFSSQPSYTTLAELMYSLPTIFVFLIVGVVADRFDRKKVAENCDWIRAGLTVVLFFTLFTGNIPLVFCILFIRSAVTKFFFPAENSLVQAILPKEHYAKAAGLNQMLFSIFMVFGVGIGAFMYNTIGIEGAIILDFVSFIISGLLIRSCRIPKEARQPNGAFSWRKTSVKDSINDFREGILYILKNKLLASLIFGFFIFGFVNGGFAVLPMFTMKYGLAPDRYEWHTSVFTIALGFGLLAGSVIGTIISKKVKPHFLMSIPIFIAGLLIFVLGYTYILWVYYAAAFALGMCIGPINIAIGGWMPKIVHPKLMGRVSGMQDPFMMFAQSLTLGLVALLFPKFVSNIDYLYYGMGVIILIVFIFYFIALPKYSAQAVEVNVQEAFQEQPKKKARSV</sequence>
<evidence type="ECO:0000313" key="10">
    <source>
        <dbReference type="Proteomes" id="UP000032247"/>
    </source>
</evidence>
<dbReference type="Proteomes" id="UP000032247">
    <property type="component" value="Unassembled WGS sequence"/>
</dbReference>
<dbReference type="PATRIC" id="fig|1423.173.peg.1276"/>
<dbReference type="Gene3D" id="1.20.1250.20">
    <property type="entry name" value="MFS general substrate transporter like domains"/>
    <property type="match status" value="1"/>
</dbReference>
<keyword evidence="3" id="KW-1003">Cell membrane</keyword>
<dbReference type="GO" id="GO:0022857">
    <property type="term" value="F:transmembrane transporter activity"/>
    <property type="evidence" value="ECO:0007669"/>
    <property type="project" value="InterPro"/>
</dbReference>
<keyword evidence="6 7" id="KW-0472">Membrane</keyword>
<keyword evidence="2" id="KW-0813">Transport</keyword>
<feature type="domain" description="Major facilitator superfamily (MFS) profile" evidence="8">
    <location>
        <begin position="8"/>
        <end position="407"/>
    </location>
</feature>
<dbReference type="SUPFAM" id="SSF103473">
    <property type="entry name" value="MFS general substrate transporter"/>
    <property type="match status" value="1"/>
</dbReference>
<comment type="caution">
    <text evidence="9">The sequence shown here is derived from an EMBL/GenBank/DDBJ whole genome shotgun (WGS) entry which is preliminary data.</text>
</comment>
<feature type="transmembrane region" description="Helical" evidence="7">
    <location>
        <begin position="358"/>
        <end position="377"/>
    </location>
</feature>
<proteinExistence type="predicted"/>
<feature type="transmembrane region" description="Helical" evidence="7">
    <location>
        <begin position="383"/>
        <end position="402"/>
    </location>
</feature>
<evidence type="ECO:0000259" key="8">
    <source>
        <dbReference type="PROSITE" id="PS50850"/>
    </source>
</evidence>
<evidence type="ECO:0000313" key="9">
    <source>
        <dbReference type="EMBL" id="KIU12394.1"/>
    </source>
</evidence>
<dbReference type="PROSITE" id="PS50850">
    <property type="entry name" value="MFS"/>
    <property type="match status" value="1"/>
</dbReference>
<reference evidence="9 10" key="1">
    <citation type="submission" date="2014-12" db="EMBL/GenBank/DDBJ databases">
        <title>Comparative genome analysis of Bacillus coagulans HM-08, Clostridium butyricum HM-68, Bacillus subtilis HM-66 and Bacillus licheniformis BL-09.</title>
        <authorList>
            <person name="Zhang H."/>
        </authorList>
    </citation>
    <scope>NUCLEOTIDE SEQUENCE [LARGE SCALE GENOMIC DNA]</scope>
    <source>
        <strain evidence="9 10">HM-66</strain>
    </source>
</reference>
<dbReference type="CDD" id="cd06173">
    <property type="entry name" value="MFS_MefA_like"/>
    <property type="match status" value="1"/>
</dbReference>
<feature type="transmembrane region" description="Helical" evidence="7">
    <location>
        <begin position="265"/>
        <end position="285"/>
    </location>
</feature>
<dbReference type="Pfam" id="PF07690">
    <property type="entry name" value="MFS_1"/>
    <property type="match status" value="1"/>
</dbReference>
<feature type="transmembrane region" description="Helical" evidence="7">
    <location>
        <begin position="87"/>
        <end position="108"/>
    </location>
</feature>
<dbReference type="NCBIfam" id="TIGR00900">
    <property type="entry name" value="2A0121"/>
    <property type="match status" value="1"/>
</dbReference>
<evidence type="ECO:0000256" key="5">
    <source>
        <dbReference type="ARBA" id="ARBA00022989"/>
    </source>
</evidence>
<dbReference type="InterPro" id="IPR036259">
    <property type="entry name" value="MFS_trans_sf"/>
</dbReference>
<gene>
    <name evidence="9" type="ORF">SC09_Contig19orf00860</name>
</gene>
<organism evidence="9 10">
    <name type="scientific">Bacillus subtilis</name>
    <dbReference type="NCBI Taxonomy" id="1423"/>
    <lineage>
        <taxon>Bacteria</taxon>
        <taxon>Bacillati</taxon>
        <taxon>Bacillota</taxon>
        <taxon>Bacilli</taxon>
        <taxon>Bacillales</taxon>
        <taxon>Bacillaceae</taxon>
        <taxon>Bacillus</taxon>
    </lineage>
</organism>
<name>A0A0D1JIK8_BACIU</name>
<comment type="subcellular location">
    <subcellularLocation>
        <location evidence="1">Cell membrane</location>
        <topology evidence="1">Multi-pass membrane protein</topology>
    </subcellularLocation>
</comment>
<dbReference type="InterPro" id="IPR011701">
    <property type="entry name" value="MFS"/>
</dbReference>
<feature type="transmembrane region" description="Helical" evidence="7">
    <location>
        <begin position="12"/>
        <end position="35"/>
    </location>
</feature>
<accession>A0A0D1JIK8</accession>
<dbReference type="PANTHER" id="PTHR43266:SF8">
    <property type="entry name" value="MACROLIDE-EFFLUX PROTEIN"/>
    <property type="match status" value="1"/>
</dbReference>
<protein>
    <recommendedName>
        <fullName evidence="8">Major facilitator superfamily (MFS) profile domain-containing protein</fullName>
    </recommendedName>
</protein>
<dbReference type="AlphaFoldDB" id="A0A0D1JIK8"/>
<dbReference type="InterPro" id="IPR020846">
    <property type="entry name" value="MFS_dom"/>
</dbReference>
<evidence type="ECO:0000256" key="2">
    <source>
        <dbReference type="ARBA" id="ARBA00022448"/>
    </source>
</evidence>
<dbReference type="EMBL" id="JXBC01000002">
    <property type="protein sequence ID" value="KIU12394.1"/>
    <property type="molecule type" value="Genomic_DNA"/>
</dbReference>
<dbReference type="InterPro" id="IPR004751">
    <property type="entry name" value="Drug_antiport"/>
</dbReference>
<feature type="transmembrane region" description="Helical" evidence="7">
    <location>
        <begin position="224"/>
        <end position="245"/>
    </location>
</feature>